<feature type="region of interest" description="Disordered" evidence="1">
    <location>
        <begin position="363"/>
        <end position="388"/>
    </location>
</feature>
<feature type="region of interest" description="Disordered" evidence="1">
    <location>
        <begin position="400"/>
        <end position="468"/>
    </location>
</feature>
<feature type="region of interest" description="Disordered" evidence="1">
    <location>
        <begin position="309"/>
        <end position="349"/>
    </location>
</feature>
<feature type="compositionally biased region" description="Basic and acidic residues" evidence="1">
    <location>
        <begin position="323"/>
        <end position="332"/>
    </location>
</feature>
<gene>
    <name evidence="2" type="ORF">EGYM00392_LOCUS6323</name>
</gene>
<protein>
    <submittedName>
        <fullName evidence="2">Uncharacterized protein</fullName>
    </submittedName>
</protein>
<evidence type="ECO:0000256" key="1">
    <source>
        <dbReference type="SAM" id="MobiDB-lite"/>
    </source>
</evidence>
<dbReference type="EMBL" id="HBGA01016330">
    <property type="protein sequence ID" value="CAD8995267.1"/>
    <property type="molecule type" value="Transcribed_RNA"/>
</dbReference>
<reference evidence="2" key="1">
    <citation type="submission" date="2021-01" db="EMBL/GenBank/DDBJ databases">
        <authorList>
            <person name="Corre E."/>
            <person name="Pelletier E."/>
            <person name="Niang G."/>
            <person name="Scheremetjew M."/>
            <person name="Finn R."/>
            <person name="Kale V."/>
            <person name="Holt S."/>
            <person name="Cochrane G."/>
            <person name="Meng A."/>
            <person name="Brown T."/>
            <person name="Cohen L."/>
        </authorList>
    </citation>
    <scope>NUCLEOTIDE SEQUENCE</scope>
    <source>
        <strain evidence="2">NIES-381</strain>
    </source>
</reference>
<dbReference type="AlphaFoldDB" id="A0A7S1HYD9"/>
<proteinExistence type="predicted"/>
<name>A0A7S1HYD9_9EUGL</name>
<feature type="compositionally biased region" description="Low complexity" evidence="1">
    <location>
        <begin position="417"/>
        <end position="435"/>
    </location>
</feature>
<feature type="region of interest" description="Disordered" evidence="1">
    <location>
        <begin position="237"/>
        <end position="263"/>
    </location>
</feature>
<sequence length="594" mass="64399">MGAGCCRPSDSDVENPDFDPVPHAIGKTRGYKFIQHDTPGSPLVYPAFYDFTFEAPSTTPMQLYTADTDTMCHITAPTLTQAPTLLHGSVTTQGSATAPLQQAPSHVKVGTNVEAPAMVKNVQASTYMKASTEISPPTATPTYTNTEAFPQRISGQLSGTTEHASESATMPSYSSLAPVYSSAYLNDGVSEGPHVDTVYIYHKAPPHVQRVQRSTMPTVKIQDPAQLHLPEVQLAKGHKRSKSCPAPRSNADRIKPSSSFYSPLDMQRMEDDTEMVEAPMNLPERLVLVPDPNAPERLILASEGMYQAQGIPMPPLEGPQHAMDQKQKDDRSTPSSLDLPMPVGNDPRLPPLAPHRKHQLLTVGFPEVGPRSTSPVVSSPGRKVRRPEIRKESVTFLHFHLPSGGSPYAVQGRQWARSMSQSPSPPSRSRGSSPRLISGDRGSDQSPVSGGSRYNISPLHPGKARSEPVQIPDYAGYRLGLPASPDTILVNQTEDWDVPPTPDRVHMDAGFHGFYRLPSRGMSQSQPHFPMNSNQQLKRTSLDLGLLRHRQHPLDVTLPAGGLLSTVSFNSAPAMMQGQSNAAAPPTSISPALF</sequence>
<organism evidence="2">
    <name type="scientific">Eutreptiella gymnastica</name>
    <dbReference type="NCBI Taxonomy" id="73025"/>
    <lineage>
        <taxon>Eukaryota</taxon>
        <taxon>Discoba</taxon>
        <taxon>Euglenozoa</taxon>
        <taxon>Euglenida</taxon>
        <taxon>Spirocuta</taxon>
        <taxon>Euglenophyceae</taxon>
        <taxon>Eutreptiales</taxon>
        <taxon>Eutreptiaceae</taxon>
        <taxon>Eutreptiella</taxon>
    </lineage>
</organism>
<evidence type="ECO:0000313" key="2">
    <source>
        <dbReference type="EMBL" id="CAD8995267.1"/>
    </source>
</evidence>
<accession>A0A7S1HYD9</accession>
<feature type="region of interest" description="Disordered" evidence="1">
    <location>
        <begin position="1"/>
        <end position="21"/>
    </location>
</feature>
<feature type="compositionally biased region" description="Polar residues" evidence="1">
    <location>
        <begin position="444"/>
        <end position="455"/>
    </location>
</feature>